<accession>A0A3B1E7N7</accession>
<evidence type="ECO:0000259" key="7">
    <source>
        <dbReference type="Pfam" id="PF00590"/>
    </source>
</evidence>
<dbReference type="AlphaFoldDB" id="A0A3B1E7N7"/>
<comment type="function">
    <text evidence="6">Catalyzes the 2'-O-methylation of the ribose of cytidine 1402 (C1402) in 16S rRNA.</text>
</comment>
<dbReference type="PANTHER" id="PTHR46111">
    <property type="entry name" value="RIBOSOMAL RNA SMALL SUBUNIT METHYLTRANSFERASE I"/>
    <property type="match status" value="1"/>
</dbReference>
<evidence type="ECO:0000256" key="2">
    <source>
        <dbReference type="ARBA" id="ARBA00022552"/>
    </source>
</evidence>
<dbReference type="PIRSF" id="PIRSF005917">
    <property type="entry name" value="MTase_YraL"/>
    <property type="match status" value="1"/>
</dbReference>
<dbReference type="STRING" id="1921549.GCA_900128825_00060"/>
<dbReference type="PANTHER" id="PTHR46111:SF1">
    <property type="entry name" value="RIBOSOMAL RNA SMALL SUBUNIT METHYLTRANSFERASE I"/>
    <property type="match status" value="1"/>
</dbReference>
<keyword evidence="4 6" id="KW-0808">Transferase</keyword>
<dbReference type="InterPro" id="IPR035996">
    <property type="entry name" value="4pyrrol_Methylase_sf"/>
</dbReference>
<dbReference type="Pfam" id="PF00590">
    <property type="entry name" value="TP_methylase"/>
    <property type="match status" value="1"/>
</dbReference>
<keyword evidence="5 6" id="KW-0949">S-adenosyl-L-methionine</keyword>
<dbReference type="Gene3D" id="3.30.950.10">
    <property type="entry name" value="Methyltransferase, Cobalt-precorrin-4 Transmethylase, Domain 2"/>
    <property type="match status" value="1"/>
</dbReference>
<keyword evidence="1 6" id="KW-0963">Cytoplasm</keyword>
<dbReference type="OrthoDB" id="9809084at2"/>
<dbReference type="InterPro" id="IPR008189">
    <property type="entry name" value="rRNA_ssu_MeTfrase_I"/>
</dbReference>
<name>A0A3B1E7N7_9GAMM</name>
<dbReference type="InterPro" id="IPR000878">
    <property type="entry name" value="4pyrrol_Mease"/>
</dbReference>
<dbReference type="FunFam" id="3.30.950.10:FF:000002">
    <property type="entry name" value="Ribosomal RNA small subunit methyltransferase I"/>
    <property type="match status" value="1"/>
</dbReference>
<comment type="similarity">
    <text evidence="6">Belongs to the methyltransferase superfamily. RsmI family.</text>
</comment>
<reference evidence="9" key="1">
    <citation type="submission" date="2018-09" db="EMBL/GenBank/DDBJ databases">
        <authorList>
            <person name="Manzano-Marin A."/>
            <person name="Manzano-Marin A."/>
        </authorList>
    </citation>
    <scope>NUCLEOTIDE SEQUENCE [LARGE SCALE GENOMIC DNA]</scope>
    <source>
        <strain evidence="9">BuCistrobi</strain>
    </source>
</reference>
<dbReference type="Gene3D" id="3.40.1010.10">
    <property type="entry name" value="Cobalt-precorrin-4 Transmethylase, Domain 1"/>
    <property type="match status" value="1"/>
</dbReference>
<protein>
    <recommendedName>
        <fullName evidence="6">Ribosomal RNA small subunit methyltransferase I</fullName>
        <ecNumber evidence="6">2.1.1.198</ecNumber>
    </recommendedName>
    <alternativeName>
        <fullName evidence="6">16S rRNA 2'-O-ribose C1402 methyltransferase</fullName>
    </alternativeName>
    <alternativeName>
        <fullName evidence="6">rRNA (cytidine-2'-O-)-methyltransferase RsmI</fullName>
    </alternativeName>
</protein>
<dbReference type="SUPFAM" id="SSF53790">
    <property type="entry name" value="Tetrapyrrole methylase"/>
    <property type="match status" value="1"/>
</dbReference>
<dbReference type="RefSeq" id="WP_158348934.1">
    <property type="nucleotide sequence ID" value="NZ_LR025085.1"/>
</dbReference>
<evidence type="ECO:0000256" key="4">
    <source>
        <dbReference type="ARBA" id="ARBA00022679"/>
    </source>
</evidence>
<dbReference type="InterPro" id="IPR018063">
    <property type="entry name" value="SAM_MeTrfase_RsmI_CS"/>
</dbReference>
<keyword evidence="3 6" id="KW-0489">Methyltransferase</keyword>
<evidence type="ECO:0000256" key="3">
    <source>
        <dbReference type="ARBA" id="ARBA00022603"/>
    </source>
</evidence>
<evidence type="ECO:0000313" key="9">
    <source>
        <dbReference type="Proteomes" id="UP000271849"/>
    </source>
</evidence>
<dbReference type="InterPro" id="IPR014777">
    <property type="entry name" value="4pyrrole_Mease_sub1"/>
</dbReference>
<dbReference type="EC" id="2.1.1.198" evidence="6"/>
<evidence type="ECO:0000313" key="8">
    <source>
        <dbReference type="EMBL" id="VAX76287.1"/>
    </source>
</evidence>
<dbReference type="GO" id="GO:0070677">
    <property type="term" value="F:rRNA (cytosine-2'-O-)-methyltransferase activity"/>
    <property type="evidence" value="ECO:0007669"/>
    <property type="project" value="UniProtKB-UniRule"/>
</dbReference>
<dbReference type="CDD" id="cd11648">
    <property type="entry name" value="RsmI"/>
    <property type="match status" value="1"/>
</dbReference>
<comment type="subcellular location">
    <subcellularLocation>
        <location evidence="6">Cytoplasm</location>
    </subcellularLocation>
</comment>
<gene>
    <name evidence="6 8" type="primary">rsmI</name>
    <name evidence="8" type="ORF">BUCINSTRO3249_0061</name>
</gene>
<dbReference type="EMBL" id="LR025085">
    <property type="protein sequence ID" value="VAX76287.1"/>
    <property type="molecule type" value="Genomic_DNA"/>
</dbReference>
<evidence type="ECO:0000256" key="1">
    <source>
        <dbReference type="ARBA" id="ARBA00022490"/>
    </source>
</evidence>
<dbReference type="PROSITE" id="PS01296">
    <property type="entry name" value="RSMI"/>
    <property type="match status" value="1"/>
</dbReference>
<keyword evidence="2 6" id="KW-0698">rRNA processing</keyword>
<dbReference type="Proteomes" id="UP000271849">
    <property type="component" value="Chromosome"/>
</dbReference>
<evidence type="ECO:0000256" key="5">
    <source>
        <dbReference type="ARBA" id="ARBA00022691"/>
    </source>
</evidence>
<proteinExistence type="inferred from homology"/>
<comment type="catalytic activity">
    <reaction evidence="6">
        <text>cytidine(1402) in 16S rRNA + S-adenosyl-L-methionine = 2'-O-methylcytidine(1402) in 16S rRNA + S-adenosyl-L-homocysteine + H(+)</text>
        <dbReference type="Rhea" id="RHEA:42924"/>
        <dbReference type="Rhea" id="RHEA-COMP:10285"/>
        <dbReference type="Rhea" id="RHEA-COMP:10286"/>
        <dbReference type="ChEBI" id="CHEBI:15378"/>
        <dbReference type="ChEBI" id="CHEBI:57856"/>
        <dbReference type="ChEBI" id="CHEBI:59789"/>
        <dbReference type="ChEBI" id="CHEBI:74495"/>
        <dbReference type="ChEBI" id="CHEBI:82748"/>
        <dbReference type="EC" id="2.1.1.198"/>
    </reaction>
</comment>
<feature type="domain" description="Tetrapyrrole methylase" evidence="7">
    <location>
        <begin position="2"/>
        <end position="196"/>
    </location>
</feature>
<dbReference type="NCBIfam" id="TIGR00096">
    <property type="entry name" value="16S rRNA (cytidine(1402)-2'-O)-methyltransferase"/>
    <property type="match status" value="1"/>
</dbReference>
<evidence type="ECO:0000256" key="6">
    <source>
        <dbReference type="HAMAP-Rule" id="MF_01877"/>
    </source>
</evidence>
<organism evidence="8 9">
    <name type="scientific">Buchnera aphidicola</name>
    <name type="common">Cinara strobi</name>
    <dbReference type="NCBI Taxonomy" id="1921549"/>
    <lineage>
        <taxon>Bacteria</taxon>
        <taxon>Pseudomonadati</taxon>
        <taxon>Pseudomonadota</taxon>
        <taxon>Gammaproteobacteria</taxon>
        <taxon>Enterobacterales</taxon>
        <taxon>Erwiniaceae</taxon>
        <taxon>Buchnera</taxon>
    </lineage>
</organism>
<sequence length="275" mass="31339">MVPTPIGNLLDITYRSIDILKKVDYIITENKKHTSILLNYFFIKNKLLTLNIINEKKKTQDYINILKDGNNLALVSNAGTPVINDPGFLLIKYAYDNNIRVVPLPGSCAAITALSASGLQSNKFCYEGFLSKKKQLCQNQIKKLSEEKRTIILYESPKRLINTIKLIKKIMGKKRKILVAKEITKKWENIQRGAADKILDKISNDDNWKKGEITIIINGIKEKKIQSIPKKIFKIINIIKKETSVSSAIKIVSKIYGYPKNILYNAIINKFKKVD</sequence>
<dbReference type="HAMAP" id="MF_01877">
    <property type="entry name" value="16SrRNA_methyltr_I"/>
    <property type="match status" value="1"/>
</dbReference>
<dbReference type="GO" id="GO:0005737">
    <property type="term" value="C:cytoplasm"/>
    <property type="evidence" value="ECO:0007669"/>
    <property type="project" value="UniProtKB-SubCell"/>
</dbReference>
<dbReference type="InterPro" id="IPR014776">
    <property type="entry name" value="4pyrrole_Mease_sub2"/>
</dbReference>